<reference evidence="3" key="2">
    <citation type="submission" date="2022-10" db="EMBL/GenBank/DDBJ databases">
        <authorList>
            <consortium name="ENA_rothamsted_submissions"/>
            <consortium name="culmorum"/>
            <person name="King R."/>
        </authorList>
    </citation>
    <scope>NUCLEOTIDE SEQUENCE</scope>
</reference>
<keyword evidence="1" id="KW-1133">Transmembrane helix</keyword>
<dbReference type="EMBL" id="OU893338">
    <property type="protein sequence ID" value="CAG9794892.1"/>
    <property type="molecule type" value="Genomic_DNA"/>
</dbReference>
<dbReference type="AlphaFoldDB" id="A0A9N9RET7"/>
<dbReference type="PANTHER" id="PTHR21879">
    <property type="entry name" value="FI03362P-RELATED-RELATED"/>
    <property type="match status" value="1"/>
</dbReference>
<proteinExistence type="predicted"/>
<keyword evidence="2" id="KW-0732">Signal</keyword>
<evidence type="ECO:0000313" key="3">
    <source>
        <dbReference type="EMBL" id="CAG9794892.1"/>
    </source>
</evidence>
<feature type="transmembrane region" description="Helical" evidence="1">
    <location>
        <begin position="171"/>
        <end position="197"/>
    </location>
</feature>
<dbReference type="InterPro" id="IPR012464">
    <property type="entry name" value="DUF1676"/>
</dbReference>
<evidence type="ECO:0000313" key="4">
    <source>
        <dbReference type="Proteomes" id="UP001153714"/>
    </source>
</evidence>
<dbReference type="OrthoDB" id="7456765at2759"/>
<evidence type="ECO:0000256" key="2">
    <source>
        <dbReference type="SAM" id="SignalP"/>
    </source>
</evidence>
<keyword evidence="1" id="KW-0472">Membrane</keyword>
<evidence type="ECO:0008006" key="5">
    <source>
        <dbReference type="Google" id="ProtNLM"/>
    </source>
</evidence>
<gene>
    <name evidence="3" type="ORF">DIATSA_LOCUS12234</name>
</gene>
<name>A0A9N9RET7_9NEOP</name>
<evidence type="ECO:0000256" key="1">
    <source>
        <dbReference type="SAM" id="Phobius"/>
    </source>
</evidence>
<keyword evidence="1" id="KW-0812">Transmembrane</keyword>
<feature type="signal peptide" evidence="2">
    <location>
        <begin position="1"/>
        <end position="38"/>
    </location>
</feature>
<accession>A0A9N9RET7</accession>
<sequence>MRACVCEYIKISIGHGVHALLVKMKSLLILSLVAVASCGPVSQDESVLRFMVGSFVDCAKNDLGLCLKEQALRATEKLATVRKLKIFDGVAILNPNPKESRSLDTLPTDPEERNKQITERLWSTASDLLQRSELELSYANDEDDDTETRALSEVGEGRGKKKKELKKKLKILIPLILLATAKAVALVVFSVVVIAISFAKLTLLAKLAFFFKAFSIIKALLAKKHQQQHEEVWAPHVEDHAGHGGHGGHGWEQGWSRSKNDANNLAYSAHRK</sequence>
<organism evidence="3 4">
    <name type="scientific">Diatraea saccharalis</name>
    <name type="common">sugarcane borer</name>
    <dbReference type="NCBI Taxonomy" id="40085"/>
    <lineage>
        <taxon>Eukaryota</taxon>
        <taxon>Metazoa</taxon>
        <taxon>Ecdysozoa</taxon>
        <taxon>Arthropoda</taxon>
        <taxon>Hexapoda</taxon>
        <taxon>Insecta</taxon>
        <taxon>Pterygota</taxon>
        <taxon>Neoptera</taxon>
        <taxon>Endopterygota</taxon>
        <taxon>Lepidoptera</taxon>
        <taxon>Glossata</taxon>
        <taxon>Ditrysia</taxon>
        <taxon>Pyraloidea</taxon>
        <taxon>Crambidae</taxon>
        <taxon>Crambinae</taxon>
        <taxon>Diatraea</taxon>
    </lineage>
</organism>
<dbReference type="GO" id="GO:0016020">
    <property type="term" value="C:membrane"/>
    <property type="evidence" value="ECO:0007669"/>
    <property type="project" value="TreeGrafter"/>
</dbReference>
<dbReference type="Pfam" id="PF07898">
    <property type="entry name" value="DUF1676"/>
    <property type="match status" value="1"/>
</dbReference>
<protein>
    <recommendedName>
        <fullName evidence="5">Osiris 9</fullName>
    </recommendedName>
</protein>
<reference evidence="3" key="1">
    <citation type="submission" date="2021-12" db="EMBL/GenBank/DDBJ databases">
        <authorList>
            <person name="King R."/>
        </authorList>
    </citation>
    <scope>NUCLEOTIDE SEQUENCE</scope>
</reference>
<feature type="transmembrane region" description="Helical" evidence="1">
    <location>
        <begin position="203"/>
        <end position="221"/>
    </location>
</feature>
<feature type="chain" id="PRO_5040464332" description="Osiris 9" evidence="2">
    <location>
        <begin position="39"/>
        <end position="272"/>
    </location>
</feature>
<keyword evidence="4" id="KW-1185">Reference proteome</keyword>
<dbReference type="Proteomes" id="UP001153714">
    <property type="component" value="Chromosome 7"/>
</dbReference>